<keyword evidence="3" id="KW-1185">Reference proteome</keyword>
<dbReference type="Pfam" id="PF11617">
    <property type="entry name" value="Cu-binding_MopE"/>
    <property type="match status" value="2"/>
</dbReference>
<name>A0ABD0LI83_9CAEN</name>
<dbReference type="InterPro" id="IPR035234">
    <property type="entry name" value="IgGFc-bd_N"/>
</dbReference>
<dbReference type="AlphaFoldDB" id="A0ABD0LI83"/>
<dbReference type="EMBL" id="JACVVK020000049">
    <property type="protein sequence ID" value="KAK7498714.1"/>
    <property type="molecule type" value="Genomic_DNA"/>
</dbReference>
<gene>
    <name evidence="2" type="ORF">BaRGS_00010091</name>
</gene>
<evidence type="ECO:0000259" key="1">
    <source>
        <dbReference type="Pfam" id="PF17517"/>
    </source>
</evidence>
<evidence type="ECO:0000313" key="3">
    <source>
        <dbReference type="Proteomes" id="UP001519460"/>
    </source>
</evidence>
<accession>A0ABD0LI83</accession>
<dbReference type="Proteomes" id="UP001519460">
    <property type="component" value="Unassembled WGS sequence"/>
</dbReference>
<dbReference type="InterPro" id="IPR021655">
    <property type="entry name" value="Put_metal-bd"/>
</dbReference>
<reference evidence="2 3" key="1">
    <citation type="journal article" date="2023" name="Sci. Data">
        <title>Genome assembly of the Korean intertidal mud-creeper Batillaria attramentaria.</title>
        <authorList>
            <person name="Patra A.K."/>
            <person name="Ho P.T."/>
            <person name="Jun S."/>
            <person name="Lee S.J."/>
            <person name="Kim Y."/>
            <person name="Won Y.J."/>
        </authorList>
    </citation>
    <scope>NUCLEOTIDE SEQUENCE [LARGE SCALE GENOMIC DNA]</scope>
    <source>
        <strain evidence="2">Wonlab-2016</strain>
    </source>
</reference>
<proteinExistence type="predicted"/>
<dbReference type="PANTHER" id="PTHR46534:SF1">
    <property type="entry name" value="IGGFC-BINDING PROTEIN N-TERMINAL DOMAIN-CONTAINING PROTEIN"/>
    <property type="match status" value="1"/>
</dbReference>
<feature type="non-terminal residue" evidence="2">
    <location>
        <position position="881"/>
    </location>
</feature>
<feature type="domain" description="IgGFc-binding protein N-terminal" evidence="1">
    <location>
        <begin position="12"/>
        <end position="212"/>
    </location>
</feature>
<organism evidence="2 3">
    <name type="scientific">Batillaria attramentaria</name>
    <dbReference type="NCBI Taxonomy" id="370345"/>
    <lineage>
        <taxon>Eukaryota</taxon>
        <taxon>Metazoa</taxon>
        <taxon>Spiralia</taxon>
        <taxon>Lophotrochozoa</taxon>
        <taxon>Mollusca</taxon>
        <taxon>Gastropoda</taxon>
        <taxon>Caenogastropoda</taxon>
        <taxon>Sorbeoconcha</taxon>
        <taxon>Cerithioidea</taxon>
        <taxon>Batillariidae</taxon>
        <taxon>Batillaria</taxon>
    </lineage>
</organism>
<evidence type="ECO:0000313" key="2">
    <source>
        <dbReference type="EMBL" id="KAK7498714.1"/>
    </source>
</evidence>
<dbReference type="Pfam" id="PF17517">
    <property type="entry name" value="IgGFc_binding"/>
    <property type="match status" value="2"/>
</dbReference>
<comment type="caution">
    <text evidence="2">The sequence shown here is derived from an EMBL/GenBank/DDBJ whole genome shotgun (WGS) entry which is preliminary data.</text>
</comment>
<dbReference type="PANTHER" id="PTHR46534">
    <property type="entry name" value="IGGFC_BINDING DOMAIN-CONTAINING PROTEIN"/>
    <property type="match status" value="1"/>
</dbReference>
<feature type="domain" description="IgGFc-binding protein N-terminal" evidence="1">
    <location>
        <begin position="410"/>
        <end position="700"/>
    </location>
</feature>
<protein>
    <recommendedName>
        <fullName evidence="1">IgGFc-binding protein N-terminal domain-containing protein</fullName>
    </recommendedName>
</protein>
<sequence>MYNIPSQVDDPGTTYAAAFTETMVLMKNEAWVVRRPYELSGALISSNASVGVLAGAQWTTYSTTSGAVNEQLPPVTALGKDHVTLAGGMVRVVATEPQTTVHFSEADPVKLRKPGQWYQRSVDTANAVYIRSDRPVAVVQVASGNYPVVVVIQPNRQFLDIRTTTVVPHLLLQTQALHIIAKASKLDNIRYDGILASTFPSKPALNTVFKVAYRAKTGTTPSQLVSDTGLDDAMAVYVTGTSATSAFLAPLAAQYETINPLRDCASTTNAEAGDTVDNDCDGMVDEDDCSTAGIDCRQTVSDGVKDVWGTEFAMPIPEHLGSLAQVNFTLAVTTVSTASVTVDFTKPGDPTESHSVTAATPYSLQFPASPSHALVGDRSSRFVRVTSTEEVSFTFQLYGVVGAGGAGGAMRVLPLDALGNEYYIVTVCMDLVCHFQVLGVYSNTELDVYLRLDPPDTSTVTFEGVTYTHGDVIHTTVQTDEGLQFKGTAGCDLTGTLVSASKPVAVFSISEFVDVSAMNLDKDHLLEQMPPVTSYGVEFFIKHAPERIEQTASLCQNSVFCDDEVFVVASQPNTTLQLANGEGLGTESVVEHLITSAGECHRFLLNKTSAQLVSDKPVLVVQVLKNLPSNFKAGMLVVNPWAQYSDRDVYAFQQQALNSDKVLVVYAVGEPAPAVTVDGTGRSYTTHVAGPLLNASYFTVTYNSAANSFCDVKTAGGSFGGFVDTLGFKEDITSLAFVLESNQLECLITKPVRGDGVDNDCDGAVDEEPCLIAEERDTDGDERFNEDCEALPEVTTQSDTTVSWSTEEFSTYTYDALSSSYDDNFVFEWFPGPLPVASSSMTSPVSASSHVTTSWSCITDHVTSSFSVSPAPSPSLVTSWS</sequence>